<dbReference type="Gene3D" id="3.40.1000.30">
    <property type="match status" value="1"/>
</dbReference>
<dbReference type="OMA" id="HENTITN"/>
<dbReference type="eggNOG" id="KOG4761">
    <property type="taxonomic scope" value="Eukaryota"/>
</dbReference>
<dbReference type="GO" id="GO:0070628">
    <property type="term" value="F:proteasome binding"/>
    <property type="evidence" value="ECO:0007669"/>
    <property type="project" value="InterPro"/>
</dbReference>
<dbReference type="PANTHER" id="PTHR13266:SF1">
    <property type="entry name" value="PROTEASOME INHIBITOR PI31 SUBUNIT"/>
    <property type="match status" value="1"/>
</dbReference>
<dbReference type="RefSeq" id="XP_002114191.1">
    <property type="nucleotide sequence ID" value="XM_002114155.1"/>
</dbReference>
<evidence type="ECO:0000256" key="4">
    <source>
        <dbReference type="SAM" id="MobiDB-lite"/>
    </source>
</evidence>
<dbReference type="GO" id="GO:0000502">
    <property type="term" value="C:proteasome complex"/>
    <property type="evidence" value="ECO:0007669"/>
    <property type="project" value="UniProtKB-KW"/>
</dbReference>
<dbReference type="AlphaFoldDB" id="B3S203"/>
<feature type="domain" description="PI31 proteasome regulator N-terminal" evidence="5">
    <location>
        <begin position="14"/>
        <end position="149"/>
    </location>
</feature>
<dbReference type="InterPro" id="IPR045128">
    <property type="entry name" value="PI31-like"/>
</dbReference>
<feature type="region of interest" description="Disordered" evidence="4">
    <location>
        <begin position="228"/>
        <end position="296"/>
    </location>
</feature>
<dbReference type="OrthoDB" id="68090at2759"/>
<reference evidence="6 7" key="1">
    <citation type="journal article" date="2008" name="Nature">
        <title>The Trichoplax genome and the nature of placozoans.</title>
        <authorList>
            <person name="Srivastava M."/>
            <person name="Begovic E."/>
            <person name="Chapman J."/>
            <person name="Putnam N.H."/>
            <person name="Hellsten U."/>
            <person name="Kawashima T."/>
            <person name="Kuo A."/>
            <person name="Mitros T."/>
            <person name="Salamov A."/>
            <person name="Carpenter M.L."/>
            <person name="Signorovitch A.Y."/>
            <person name="Moreno M.A."/>
            <person name="Kamm K."/>
            <person name="Grimwood J."/>
            <person name="Schmutz J."/>
            <person name="Shapiro H."/>
            <person name="Grigoriev I.V."/>
            <person name="Buss L.W."/>
            <person name="Schierwater B."/>
            <person name="Dellaporta S.L."/>
            <person name="Rokhsar D.S."/>
        </authorList>
    </citation>
    <scope>NUCLEOTIDE SEQUENCE [LARGE SCALE GENOMIC DNA]</scope>
    <source>
        <strain evidence="6 7">Grell-BS-1999</strain>
    </source>
</reference>
<evidence type="ECO:0000256" key="1">
    <source>
        <dbReference type="ARBA" id="ARBA00006405"/>
    </source>
</evidence>
<feature type="region of interest" description="Disordered" evidence="4">
    <location>
        <begin position="148"/>
        <end position="176"/>
    </location>
</feature>
<keyword evidence="7" id="KW-1185">Reference proteome</keyword>
<dbReference type="InParanoid" id="B3S203"/>
<dbReference type="PANTHER" id="PTHR13266">
    <property type="entry name" value="PROTEASOME INHIBITOR"/>
    <property type="match status" value="1"/>
</dbReference>
<evidence type="ECO:0000313" key="6">
    <source>
        <dbReference type="EMBL" id="EDV23281.1"/>
    </source>
</evidence>
<dbReference type="KEGG" id="tad:TRIADDRAFT_58401"/>
<dbReference type="CTD" id="6755404"/>
<accession>B3S203</accession>
<proteinExistence type="inferred from homology"/>
<dbReference type="InterPro" id="IPR021625">
    <property type="entry name" value="PI31_Prot_N"/>
</dbReference>
<name>B3S203_TRIAD</name>
<evidence type="ECO:0000256" key="3">
    <source>
        <dbReference type="ARBA" id="ARBA00022942"/>
    </source>
</evidence>
<keyword evidence="3" id="KW-0647">Proteasome</keyword>
<sequence>MSEPIKIINKLFISSTITSPLEAAYIAFHASLIASGFQCIGLGDESAANEDIGTDNLPSEWNKTNVFALRYKNKSDRKLLVKALAIDRVLAINALNAEEDVANISIDVKRHVENDQDFSTAKGENVYKELSELLEILTTFISQKLQADNKPQSKNVPHRYAGSTTVTRQVPPSRPPIYPEDDPLRIGPMHVPRPSYQQPFFNPDGDRIPCMGGGSMLFDPLRSGGIRPPNSSRRFPPENMGAVPPGARYDPVGPFGFDPSGHGPRRGEGVNLDHLPPPGFGSGNDKFVAENGVNFQ</sequence>
<dbReference type="GO" id="GO:0043161">
    <property type="term" value="P:proteasome-mediated ubiquitin-dependent protein catabolic process"/>
    <property type="evidence" value="ECO:0007669"/>
    <property type="project" value="InterPro"/>
</dbReference>
<gene>
    <name evidence="6" type="ORF">TRIADDRAFT_58401</name>
</gene>
<dbReference type="EMBL" id="DS985247">
    <property type="protein sequence ID" value="EDV23281.1"/>
    <property type="molecule type" value="Genomic_DNA"/>
</dbReference>
<dbReference type="Pfam" id="PF11566">
    <property type="entry name" value="PI31_Prot_N"/>
    <property type="match status" value="1"/>
</dbReference>
<evidence type="ECO:0000259" key="5">
    <source>
        <dbReference type="Pfam" id="PF11566"/>
    </source>
</evidence>
<dbReference type="FunCoup" id="B3S203">
    <property type="interactions" value="1885"/>
</dbReference>
<dbReference type="HOGENOM" id="CLU_090116_0_0_1"/>
<dbReference type="GO" id="GO:0004866">
    <property type="term" value="F:endopeptidase inhibitor activity"/>
    <property type="evidence" value="ECO:0007669"/>
    <property type="project" value="InterPro"/>
</dbReference>
<protein>
    <recommendedName>
        <fullName evidence="2">Proteasome inhibitor PI31 subunit</fullName>
    </recommendedName>
</protein>
<dbReference type="Proteomes" id="UP000009022">
    <property type="component" value="Unassembled WGS sequence"/>
</dbReference>
<evidence type="ECO:0000256" key="2">
    <source>
        <dbReference type="ARBA" id="ARBA00015575"/>
    </source>
</evidence>
<dbReference type="GO" id="GO:0006511">
    <property type="term" value="P:ubiquitin-dependent protein catabolic process"/>
    <property type="evidence" value="ECO:0000318"/>
    <property type="project" value="GO_Central"/>
</dbReference>
<evidence type="ECO:0000313" key="7">
    <source>
        <dbReference type="Proteomes" id="UP000009022"/>
    </source>
</evidence>
<dbReference type="GeneID" id="6755404"/>
<organism evidence="6 7">
    <name type="scientific">Trichoplax adhaerens</name>
    <name type="common">Trichoplax reptans</name>
    <dbReference type="NCBI Taxonomy" id="10228"/>
    <lineage>
        <taxon>Eukaryota</taxon>
        <taxon>Metazoa</taxon>
        <taxon>Placozoa</taxon>
        <taxon>Uniplacotomia</taxon>
        <taxon>Trichoplacea</taxon>
        <taxon>Trichoplacidae</taxon>
        <taxon>Trichoplax</taxon>
    </lineage>
</organism>
<dbReference type="STRING" id="10228.B3S203"/>
<comment type="similarity">
    <text evidence="1">Belongs to the proteasome inhibitor PI31 family.</text>
</comment>
<dbReference type="PhylomeDB" id="B3S203"/>